<gene>
    <name evidence="3" type="ORF">KC207_02390</name>
</gene>
<name>A0A941D5S3_9MICO</name>
<dbReference type="RefSeq" id="WP_211601305.1">
    <property type="nucleotide sequence ID" value="NZ_JAGSNF010000003.1"/>
</dbReference>
<dbReference type="EMBL" id="JAGSNF010000003">
    <property type="protein sequence ID" value="MBR7742141.1"/>
    <property type="molecule type" value="Genomic_DNA"/>
</dbReference>
<comment type="caution">
    <text evidence="3">The sequence shown here is derived from an EMBL/GenBank/DDBJ whole genome shotgun (WGS) entry which is preliminary data.</text>
</comment>
<dbReference type="InterPro" id="IPR001466">
    <property type="entry name" value="Beta-lactam-related"/>
</dbReference>
<dbReference type="Pfam" id="PF24491">
    <property type="entry name" value="DUF7586"/>
    <property type="match status" value="1"/>
</dbReference>
<evidence type="ECO:0000313" key="3">
    <source>
        <dbReference type="EMBL" id="MBR7742141.1"/>
    </source>
</evidence>
<feature type="domain" description="DUF7586" evidence="2">
    <location>
        <begin position="351"/>
        <end position="436"/>
    </location>
</feature>
<dbReference type="Gene3D" id="3.40.710.10">
    <property type="entry name" value="DD-peptidase/beta-lactamase superfamily"/>
    <property type="match status" value="1"/>
</dbReference>
<dbReference type="Pfam" id="PF00144">
    <property type="entry name" value="Beta-lactamase"/>
    <property type="match status" value="1"/>
</dbReference>
<keyword evidence="4" id="KW-1185">Reference proteome</keyword>
<organism evidence="3 4">
    <name type="scientific">Phycicoccus avicenniae</name>
    <dbReference type="NCBI Taxonomy" id="2828860"/>
    <lineage>
        <taxon>Bacteria</taxon>
        <taxon>Bacillati</taxon>
        <taxon>Actinomycetota</taxon>
        <taxon>Actinomycetes</taxon>
        <taxon>Micrococcales</taxon>
        <taxon>Intrasporangiaceae</taxon>
        <taxon>Phycicoccus</taxon>
    </lineage>
</organism>
<dbReference type="PANTHER" id="PTHR46825">
    <property type="entry name" value="D-ALANYL-D-ALANINE-CARBOXYPEPTIDASE/ENDOPEPTIDASE AMPH"/>
    <property type="match status" value="1"/>
</dbReference>
<dbReference type="AlphaFoldDB" id="A0A941D5S3"/>
<accession>A0A941D5S3</accession>
<reference evidence="3" key="1">
    <citation type="submission" date="2021-04" db="EMBL/GenBank/DDBJ databases">
        <title>Phycicoccus avicenniae sp. nov., a novel endophytic actinomycetes isolated from branch of Avicennia mariana.</title>
        <authorList>
            <person name="Tuo L."/>
        </authorList>
    </citation>
    <scope>NUCLEOTIDE SEQUENCE</scope>
    <source>
        <strain evidence="3">BSK3Z-2</strain>
    </source>
</reference>
<dbReference type="PANTHER" id="PTHR46825:SF7">
    <property type="entry name" value="D-ALANYL-D-ALANINE CARBOXYPEPTIDASE"/>
    <property type="match status" value="1"/>
</dbReference>
<feature type="domain" description="Beta-lactamase-related" evidence="1">
    <location>
        <begin position="11"/>
        <end position="330"/>
    </location>
</feature>
<dbReference type="SUPFAM" id="SSF56601">
    <property type="entry name" value="beta-lactamase/transpeptidase-like"/>
    <property type="match status" value="1"/>
</dbReference>
<sequence>MLRDSTSALLRRTVLGRQRSGRVPGVHASVVRHGEVLWQAGVGTVEVGTERPPTADDQFLVASNTKSFVATMVLQLRDEGRLDLEDRLADHLPGLVHDLRVRDVLAHVSGLQREPVGDAWVSLEHPDAARLLRESGEAERVLRPGEAWHYSNLGYALLGQVVARLDGRPWQDALAARVLEPLGLTRTSVGFDGGPRAHGYYVGPWHDVPVPEPVPDLRGTGPAGALASTATDLARWTAFVAAPDPAVLDPRTMDEMCRPRALVDTDGGERAMGLGFFLVRTPGGRLLAGHTGGMPGHVTGVFTDRATGTAAVVLMNASTPPDPTAFAVELVDLVLDRDPPEEEAWRPGTEVPDALRPLLGRWYAEGAPWDLTVRRGALEARSPAWPASRESWTFEALDDDTLRTTSGGERGELLRVLRREDGTVGTLRWAGYRMSREPLAFGE</sequence>
<dbReference type="InterPro" id="IPR012338">
    <property type="entry name" value="Beta-lactam/transpept-like"/>
</dbReference>
<protein>
    <submittedName>
        <fullName evidence="3">Beta-lactamase family protein</fullName>
    </submittedName>
</protein>
<dbReference type="InterPro" id="IPR056008">
    <property type="entry name" value="DUF7586"/>
</dbReference>
<dbReference type="Proteomes" id="UP000677016">
    <property type="component" value="Unassembled WGS sequence"/>
</dbReference>
<evidence type="ECO:0000259" key="1">
    <source>
        <dbReference type="Pfam" id="PF00144"/>
    </source>
</evidence>
<proteinExistence type="predicted"/>
<dbReference type="InterPro" id="IPR050491">
    <property type="entry name" value="AmpC-like"/>
</dbReference>
<evidence type="ECO:0000259" key="2">
    <source>
        <dbReference type="Pfam" id="PF24491"/>
    </source>
</evidence>
<evidence type="ECO:0000313" key="4">
    <source>
        <dbReference type="Proteomes" id="UP000677016"/>
    </source>
</evidence>